<sequence>MKIKLPISIWGHAILHAAALIRIRPSAYHKYSPLQLAFGKEPDISHLRIFGCTVYVPISPSQRTKMRSQRKI</sequence>
<gene>
    <name evidence="1" type="ORF">F511_15275</name>
</gene>
<organism evidence="1 2">
    <name type="scientific">Dorcoceras hygrometricum</name>
    <dbReference type="NCBI Taxonomy" id="472368"/>
    <lineage>
        <taxon>Eukaryota</taxon>
        <taxon>Viridiplantae</taxon>
        <taxon>Streptophyta</taxon>
        <taxon>Embryophyta</taxon>
        <taxon>Tracheophyta</taxon>
        <taxon>Spermatophyta</taxon>
        <taxon>Magnoliopsida</taxon>
        <taxon>eudicotyledons</taxon>
        <taxon>Gunneridae</taxon>
        <taxon>Pentapetalae</taxon>
        <taxon>asterids</taxon>
        <taxon>lamiids</taxon>
        <taxon>Lamiales</taxon>
        <taxon>Gesneriaceae</taxon>
        <taxon>Didymocarpoideae</taxon>
        <taxon>Trichosporeae</taxon>
        <taxon>Loxocarpinae</taxon>
        <taxon>Dorcoceras</taxon>
    </lineage>
</organism>
<dbReference type="EMBL" id="KV016230">
    <property type="protein sequence ID" value="KZV20032.1"/>
    <property type="molecule type" value="Genomic_DNA"/>
</dbReference>
<dbReference type="AlphaFoldDB" id="A0A2Z7AG35"/>
<proteinExistence type="predicted"/>
<protein>
    <submittedName>
        <fullName evidence="1">Uncharacterized protein</fullName>
    </submittedName>
</protein>
<evidence type="ECO:0000313" key="1">
    <source>
        <dbReference type="EMBL" id="KZV20032.1"/>
    </source>
</evidence>
<reference evidence="1 2" key="1">
    <citation type="journal article" date="2015" name="Proc. Natl. Acad. Sci. U.S.A.">
        <title>The resurrection genome of Boea hygrometrica: A blueprint for survival of dehydration.</title>
        <authorList>
            <person name="Xiao L."/>
            <person name="Yang G."/>
            <person name="Zhang L."/>
            <person name="Yang X."/>
            <person name="Zhao S."/>
            <person name="Ji Z."/>
            <person name="Zhou Q."/>
            <person name="Hu M."/>
            <person name="Wang Y."/>
            <person name="Chen M."/>
            <person name="Xu Y."/>
            <person name="Jin H."/>
            <person name="Xiao X."/>
            <person name="Hu G."/>
            <person name="Bao F."/>
            <person name="Hu Y."/>
            <person name="Wan P."/>
            <person name="Li L."/>
            <person name="Deng X."/>
            <person name="Kuang T."/>
            <person name="Xiang C."/>
            <person name="Zhu J.K."/>
            <person name="Oliver M.J."/>
            <person name="He Y."/>
        </authorList>
    </citation>
    <scope>NUCLEOTIDE SEQUENCE [LARGE SCALE GENOMIC DNA]</scope>
    <source>
        <strain evidence="2">cv. XS01</strain>
    </source>
</reference>
<name>A0A2Z7AG35_9LAMI</name>
<dbReference type="OrthoDB" id="911186at2759"/>
<keyword evidence="2" id="KW-1185">Reference proteome</keyword>
<dbReference type="Proteomes" id="UP000250235">
    <property type="component" value="Unassembled WGS sequence"/>
</dbReference>
<accession>A0A2Z7AG35</accession>
<evidence type="ECO:0000313" key="2">
    <source>
        <dbReference type="Proteomes" id="UP000250235"/>
    </source>
</evidence>